<evidence type="ECO:0000313" key="27">
    <source>
        <dbReference type="Proteomes" id="UP000237438"/>
    </source>
</evidence>
<dbReference type="STRING" id="225359.A0A2S4PRA0"/>
<dbReference type="PANTHER" id="PTHR20941:SF1">
    <property type="entry name" value="FOLIC ACID SYNTHESIS PROTEIN FOL1"/>
    <property type="match status" value="1"/>
</dbReference>
<evidence type="ECO:0000256" key="13">
    <source>
        <dbReference type="ARBA" id="ARBA00022679"/>
    </source>
</evidence>
<keyword evidence="16" id="KW-0418">Kinase</keyword>
<dbReference type="Proteomes" id="UP000237438">
    <property type="component" value="Unassembled WGS sequence"/>
</dbReference>
<evidence type="ECO:0000313" key="26">
    <source>
        <dbReference type="EMBL" id="POS84567.1"/>
    </source>
</evidence>
<comment type="similarity">
    <text evidence="8">In the N-terminal section; belongs to the DHNA family.</text>
</comment>
<dbReference type="PROSITE" id="PS00793">
    <property type="entry name" value="DHPS_2"/>
    <property type="match status" value="1"/>
</dbReference>
<dbReference type="GO" id="GO:0046656">
    <property type="term" value="P:folic acid biosynthetic process"/>
    <property type="evidence" value="ECO:0007669"/>
    <property type="project" value="UniProtKB-KW"/>
</dbReference>
<dbReference type="GO" id="GO:0005524">
    <property type="term" value="F:ATP binding"/>
    <property type="evidence" value="ECO:0007669"/>
    <property type="project" value="UniProtKB-KW"/>
</dbReference>
<dbReference type="GO" id="GO:0046654">
    <property type="term" value="P:tetrahydrofolate biosynthetic process"/>
    <property type="evidence" value="ECO:0007669"/>
    <property type="project" value="UniProtKB-UniPathway"/>
</dbReference>
<comment type="similarity">
    <text evidence="9">In the C-terminal section; belongs to the DHPS family.</text>
</comment>
<dbReference type="PROSITE" id="PS50972">
    <property type="entry name" value="PTERIN_BINDING"/>
    <property type="match status" value="1"/>
</dbReference>
<dbReference type="EC" id="2.5.1.15" evidence="10"/>
<dbReference type="SUPFAM" id="SSF51717">
    <property type="entry name" value="Dihydropteroate synthetase-like"/>
    <property type="match status" value="1"/>
</dbReference>
<feature type="domain" description="Pterin-binding" evidence="25">
    <location>
        <begin position="247"/>
        <end position="516"/>
    </location>
</feature>
<accession>A0A2S4PRA0</accession>
<comment type="catalytic activity">
    <reaction evidence="3">
        <text>7,8-dihydroneopterin = 6-hydroxymethyl-7,8-dihydropterin + glycolaldehyde</text>
        <dbReference type="Rhea" id="RHEA:10540"/>
        <dbReference type="ChEBI" id="CHEBI:17001"/>
        <dbReference type="ChEBI" id="CHEBI:17071"/>
        <dbReference type="ChEBI" id="CHEBI:44841"/>
        <dbReference type="EC" id="4.1.2.25"/>
    </reaction>
</comment>
<evidence type="ECO:0000256" key="11">
    <source>
        <dbReference type="ARBA" id="ARBA00013043"/>
    </source>
</evidence>
<comment type="similarity">
    <text evidence="22">In the central section; belongs to the HPPK family.</text>
</comment>
<comment type="caution">
    <text evidence="26">The sequence shown here is derived from an EMBL/GenBank/DDBJ whole genome shotgun (WGS) entry which is preliminary data.</text>
</comment>
<dbReference type="EMBL" id="PEDP01000955">
    <property type="protein sequence ID" value="POS84567.1"/>
    <property type="molecule type" value="Genomic_DNA"/>
</dbReference>
<keyword evidence="27" id="KW-1185">Reference proteome</keyword>
<evidence type="ECO:0000256" key="10">
    <source>
        <dbReference type="ARBA" id="ARBA00012458"/>
    </source>
</evidence>
<evidence type="ECO:0000256" key="16">
    <source>
        <dbReference type="ARBA" id="ARBA00022777"/>
    </source>
</evidence>
<gene>
    <name evidence="26" type="ORF">EPUL_002071</name>
</gene>
<organism evidence="26 27">
    <name type="scientific">Erysiphe pulchra</name>
    <dbReference type="NCBI Taxonomy" id="225359"/>
    <lineage>
        <taxon>Eukaryota</taxon>
        <taxon>Fungi</taxon>
        <taxon>Dikarya</taxon>
        <taxon>Ascomycota</taxon>
        <taxon>Pezizomycotina</taxon>
        <taxon>Leotiomycetes</taxon>
        <taxon>Erysiphales</taxon>
        <taxon>Erysiphaceae</taxon>
        <taxon>Erysiphe</taxon>
    </lineage>
</organism>
<evidence type="ECO:0000256" key="19">
    <source>
        <dbReference type="ARBA" id="ARBA00022909"/>
    </source>
</evidence>
<keyword evidence="14" id="KW-0479">Metal-binding</keyword>
<evidence type="ECO:0000256" key="9">
    <source>
        <dbReference type="ARBA" id="ARBA00009951"/>
    </source>
</evidence>
<evidence type="ECO:0000256" key="5">
    <source>
        <dbReference type="ARBA" id="ARBA00004763"/>
    </source>
</evidence>
<dbReference type="PROSITE" id="PS00794">
    <property type="entry name" value="HPPK"/>
    <property type="match status" value="1"/>
</dbReference>
<evidence type="ECO:0000256" key="8">
    <source>
        <dbReference type="ARBA" id="ARBA00009640"/>
    </source>
</evidence>
<comment type="pathway">
    <text evidence="6">Cofactor biosynthesis; tetrahydrofolate biosynthesis; 2-amino-4-hydroxy-6-hydroxymethyl-7,8-dihydropteridine diphosphate from 7,8-dihydroneopterin triphosphate: step 3/4.</text>
</comment>
<dbReference type="Gene3D" id="3.30.70.560">
    <property type="entry name" value="7,8-Dihydro-6-hydroxymethylpterin-pyrophosphokinase HPPK"/>
    <property type="match status" value="1"/>
</dbReference>
<sequence length="524" mass="59205">MVFKFLSIFPGSRLLKLEINDKISRRSCYGLVTFTRQWSSTKHQPWTPHGFKSPEEIKLQDAQFENRSKTVAYIALGSNIGNRIHWIEEACNRISHIGIKIKKTSSLWETKPMYVLEQDNFLNGVIEIETEFQPLDLLDQLQNIEKELGRKKIIDKGPRNIDLDILLYGDETVDHERLRIPHPGIIEREFVLRPLSELIPQKPLYKSSPWKFTQDYLNRLPLSKLSTVTPLADDVKPINSMKSDRKTQIMAIFNITPDSFSDGRKNLQPLSCEEIGIKIEKYLSDGASIIDIGGQSSKPFAKEISSEEEIVRIIPAIELARQQKMRCSDAKRFAISVDTYRAKVAEAAVNSGADIINDVSGGTLDPEMFSTMARLGKTICLTHMRGTPCTMNSLIEYPDGLIPTIARELIQRIEAAEAAGIRRWRIILDPGIGFAKNQNQNLEILRRIDELRDWPGLQGFPWLIGSSRKTFIGKITGVEMPRERIWGTSATVAAAIAGGADIIRVHDVKEMAQVAKVSDAIWRT</sequence>
<dbReference type="NCBIfam" id="TIGR01498">
    <property type="entry name" value="folK"/>
    <property type="match status" value="1"/>
</dbReference>
<evidence type="ECO:0000256" key="24">
    <source>
        <dbReference type="ARBA" id="ARBA00068111"/>
    </source>
</evidence>
<dbReference type="InterPro" id="IPR035907">
    <property type="entry name" value="Hppk_sf"/>
</dbReference>
<keyword evidence="19" id="KW-0289">Folate biosynthesis</keyword>
<dbReference type="GO" id="GO:0004150">
    <property type="term" value="F:dihydroneopterin aldolase activity"/>
    <property type="evidence" value="ECO:0007669"/>
    <property type="project" value="UniProtKB-EC"/>
</dbReference>
<comment type="catalytic activity">
    <reaction evidence="2">
        <text>6-hydroxymethyl-7,8-dihydropterin + ATP = (7,8-dihydropterin-6-yl)methyl diphosphate + AMP + H(+)</text>
        <dbReference type="Rhea" id="RHEA:11412"/>
        <dbReference type="ChEBI" id="CHEBI:15378"/>
        <dbReference type="ChEBI" id="CHEBI:30616"/>
        <dbReference type="ChEBI" id="CHEBI:44841"/>
        <dbReference type="ChEBI" id="CHEBI:72950"/>
        <dbReference type="ChEBI" id="CHEBI:456215"/>
        <dbReference type="EC" id="2.7.6.3"/>
    </reaction>
</comment>
<dbReference type="GO" id="GO:0005740">
    <property type="term" value="C:mitochondrial envelope"/>
    <property type="evidence" value="ECO:0007669"/>
    <property type="project" value="TreeGrafter"/>
</dbReference>
<dbReference type="Gene3D" id="3.20.20.20">
    <property type="entry name" value="Dihydropteroate synthase-like"/>
    <property type="match status" value="1"/>
</dbReference>
<dbReference type="Pfam" id="PF01288">
    <property type="entry name" value="HPPK"/>
    <property type="match status" value="1"/>
</dbReference>
<protein>
    <recommendedName>
        <fullName evidence="23">Folic acid synthesis protein FOL1</fullName>
        <ecNumber evidence="10">2.5.1.15</ecNumber>
        <ecNumber evidence="12">2.7.6.3</ecNumber>
        <ecNumber evidence="11">4.1.2.25</ecNumber>
    </recommendedName>
    <alternativeName>
        <fullName evidence="24">Folic acid synthesis protein fol1</fullName>
    </alternativeName>
</protein>
<dbReference type="CDD" id="cd00739">
    <property type="entry name" value="DHPS"/>
    <property type="match status" value="1"/>
</dbReference>
<evidence type="ECO:0000256" key="18">
    <source>
        <dbReference type="ARBA" id="ARBA00022842"/>
    </source>
</evidence>
<dbReference type="InterPro" id="IPR006390">
    <property type="entry name" value="DHP_synth_dom"/>
</dbReference>
<dbReference type="SUPFAM" id="SSF55083">
    <property type="entry name" value="6-hydroxymethyl-7,8-dihydropterin pyrophosphokinase, HPPK"/>
    <property type="match status" value="1"/>
</dbReference>
<evidence type="ECO:0000256" key="12">
    <source>
        <dbReference type="ARBA" id="ARBA00013253"/>
    </source>
</evidence>
<evidence type="ECO:0000256" key="17">
    <source>
        <dbReference type="ARBA" id="ARBA00022840"/>
    </source>
</evidence>
<dbReference type="GO" id="GO:0016301">
    <property type="term" value="F:kinase activity"/>
    <property type="evidence" value="ECO:0007669"/>
    <property type="project" value="UniProtKB-KW"/>
</dbReference>
<comment type="pathway">
    <text evidence="5">Cofactor biosynthesis; tetrahydrofolate biosynthesis; 7,8-dihydrofolate from 2-amino-4-hydroxy-6-hydroxymethyl-7,8-dihydropteridine diphosphate and 4-aminobenzoate: step 1/2.</text>
</comment>
<evidence type="ECO:0000256" key="1">
    <source>
        <dbReference type="ARBA" id="ARBA00000012"/>
    </source>
</evidence>
<comment type="cofactor">
    <cofactor evidence="4">
        <name>Mg(2+)</name>
        <dbReference type="ChEBI" id="CHEBI:18420"/>
    </cofactor>
</comment>
<dbReference type="AlphaFoldDB" id="A0A2S4PRA0"/>
<dbReference type="PANTHER" id="PTHR20941">
    <property type="entry name" value="FOLATE SYNTHESIS PROTEINS"/>
    <property type="match status" value="1"/>
</dbReference>
<dbReference type="InterPro" id="IPR011005">
    <property type="entry name" value="Dihydropteroate_synth-like_sf"/>
</dbReference>
<reference evidence="26 27" key="1">
    <citation type="submission" date="2017-10" db="EMBL/GenBank/DDBJ databases">
        <title>Development of genomic resources for the powdery mildew, Erysiphe pulchra.</title>
        <authorList>
            <person name="Wadl P.A."/>
            <person name="Mack B.M."/>
            <person name="Moore G."/>
            <person name="Beltz S.B."/>
        </authorList>
    </citation>
    <scope>NUCLEOTIDE SEQUENCE [LARGE SCALE GENOMIC DNA]</scope>
    <source>
        <strain evidence="26">Cflorida</strain>
    </source>
</reference>
<evidence type="ECO:0000256" key="20">
    <source>
        <dbReference type="ARBA" id="ARBA00023268"/>
    </source>
</evidence>
<evidence type="ECO:0000256" key="6">
    <source>
        <dbReference type="ARBA" id="ARBA00005013"/>
    </source>
</evidence>
<comment type="catalytic activity">
    <reaction evidence="1">
        <text>(7,8-dihydropterin-6-yl)methyl diphosphate + 4-aminobenzoate = 7,8-dihydropteroate + diphosphate</text>
        <dbReference type="Rhea" id="RHEA:19949"/>
        <dbReference type="ChEBI" id="CHEBI:17836"/>
        <dbReference type="ChEBI" id="CHEBI:17839"/>
        <dbReference type="ChEBI" id="CHEBI:33019"/>
        <dbReference type="ChEBI" id="CHEBI:72950"/>
        <dbReference type="EC" id="2.5.1.15"/>
    </reaction>
</comment>
<dbReference type="GO" id="GO:0003848">
    <property type="term" value="F:2-amino-4-hydroxy-6-hydroxymethyldihydropteridine diphosphokinase activity"/>
    <property type="evidence" value="ECO:0007669"/>
    <property type="project" value="UniProtKB-EC"/>
</dbReference>
<keyword evidence="13" id="KW-0808">Transferase</keyword>
<evidence type="ECO:0000256" key="14">
    <source>
        <dbReference type="ARBA" id="ARBA00022723"/>
    </source>
</evidence>
<evidence type="ECO:0000256" key="4">
    <source>
        <dbReference type="ARBA" id="ARBA00001946"/>
    </source>
</evidence>
<evidence type="ECO:0000256" key="15">
    <source>
        <dbReference type="ARBA" id="ARBA00022741"/>
    </source>
</evidence>
<dbReference type="OrthoDB" id="615426at2759"/>
<dbReference type="GO" id="GO:0046872">
    <property type="term" value="F:metal ion binding"/>
    <property type="evidence" value="ECO:0007669"/>
    <property type="project" value="UniProtKB-KW"/>
</dbReference>
<dbReference type="UniPathway" id="UPA00077">
    <property type="reaction ID" value="UER00155"/>
</dbReference>
<dbReference type="Pfam" id="PF00809">
    <property type="entry name" value="Pterin_bind"/>
    <property type="match status" value="1"/>
</dbReference>
<comment type="pathway">
    <text evidence="7">Cofactor biosynthesis; tetrahydrofolate biosynthesis; 2-amino-4-hydroxy-6-hydroxymethyl-7,8-dihydropteridine diphosphate from 7,8-dihydroneopterin triphosphate: step 4/4.</text>
</comment>
<dbReference type="CDD" id="cd00483">
    <property type="entry name" value="HPPK"/>
    <property type="match status" value="1"/>
</dbReference>
<keyword evidence="15" id="KW-0547">Nucleotide-binding</keyword>
<dbReference type="EC" id="2.7.6.3" evidence="12"/>
<keyword evidence="20" id="KW-0511">Multifunctional enzyme</keyword>
<keyword evidence="18" id="KW-0460">Magnesium</keyword>
<dbReference type="FunFam" id="3.20.20.20:FF:000006">
    <property type="entry name" value="Dihydropteroate synthase"/>
    <property type="match status" value="1"/>
</dbReference>
<evidence type="ECO:0000256" key="3">
    <source>
        <dbReference type="ARBA" id="ARBA00001353"/>
    </source>
</evidence>
<evidence type="ECO:0000256" key="23">
    <source>
        <dbReference type="ARBA" id="ARBA00067568"/>
    </source>
</evidence>
<dbReference type="InterPro" id="IPR000489">
    <property type="entry name" value="Pterin-binding_dom"/>
</dbReference>
<dbReference type="EC" id="4.1.2.25" evidence="11"/>
<evidence type="ECO:0000256" key="2">
    <source>
        <dbReference type="ARBA" id="ARBA00000198"/>
    </source>
</evidence>
<proteinExistence type="inferred from homology"/>
<dbReference type="InterPro" id="IPR045031">
    <property type="entry name" value="DHP_synth-like"/>
</dbReference>
<dbReference type="GO" id="GO:0004156">
    <property type="term" value="F:dihydropteroate synthase activity"/>
    <property type="evidence" value="ECO:0007669"/>
    <property type="project" value="UniProtKB-EC"/>
</dbReference>
<evidence type="ECO:0000256" key="22">
    <source>
        <dbReference type="ARBA" id="ARBA00061548"/>
    </source>
</evidence>
<name>A0A2S4PRA0_9PEZI</name>
<evidence type="ECO:0000259" key="25">
    <source>
        <dbReference type="PROSITE" id="PS50972"/>
    </source>
</evidence>
<dbReference type="NCBIfam" id="TIGR01496">
    <property type="entry name" value="DHPS"/>
    <property type="match status" value="1"/>
</dbReference>
<dbReference type="InterPro" id="IPR000550">
    <property type="entry name" value="Hppk"/>
</dbReference>
<comment type="function">
    <text evidence="21">Catalyzes three sequential steps of tetrahydrofolate biosynthesis.</text>
</comment>
<evidence type="ECO:0000256" key="21">
    <source>
        <dbReference type="ARBA" id="ARBA00058009"/>
    </source>
</evidence>
<keyword evidence="17" id="KW-0067">ATP-binding</keyword>
<evidence type="ECO:0000256" key="7">
    <source>
        <dbReference type="ARBA" id="ARBA00005051"/>
    </source>
</evidence>